<evidence type="ECO:0000313" key="2">
    <source>
        <dbReference type="EMBL" id="SDK79660.1"/>
    </source>
</evidence>
<dbReference type="PANTHER" id="PTHR48079:SF6">
    <property type="entry name" value="NAD(P)-BINDING DOMAIN-CONTAINING PROTEIN-RELATED"/>
    <property type="match status" value="1"/>
</dbReference>
<dbReference type="AlphaFoldDB" id="A0A1G9EU59"/>
<dbReference type="PANTHER" id="PTHR48079">
    <property type="entry name" value="PROTEIN YEEZ"/>
    <property type="match status" value="1"/>
</dbReference>
<dbReference type="EMBL" id="FNFM01000013">
    <property type="protein sequence ID" value="SDK79660.1"/>
    <property type="molecule type" value="Genomic_DNA"/>
</dbReference>
<dbReference type="OrthoDB" id="9787292at2"/>
<accession>A0A1G9EU59</accession>
<protein>
    <submittedName>
        <fullName evidence="2">Nucleoside-diphosphate-sugar epimerase</fullName>
    </submittedName>
</protein>
<proteinExistence type="predicted"/>
<dbReference type="Gene3D" id="3.40.50.720">
    <property type="entry name" value="NAD(P)-binding Rossmann-like Domain"/>
    <property type="match status" value="1"/>
</dbReference>
<dbReference type="RefSeq" id="WP_092631622.1">
    <property type="nucleotide sequence ID" value="NZ_FNFM01000013.1"/>
</dbReference>
<dbReference type="Pfam" id="PF01370">
    <property type="entry name" value="Epimerase"/>
    <property type="match status" value="1"/>
</dbReference>
<reference evidence="3" key="1">
    <citation type="submission" date="2016-10" db="EMBL/GenBank/DDBJ databases">
        <authorList>
            <person name="Varghese N."/>
            <person name="Submissions S."/>
        </authorList>
    </citation>
    <scope>NUCLEOTIDE SEQUENCE [LARGE SCALE GENOMIC DNA]</scope>
    <source>
        <strain evidence="3">DSM 45460</strain>
    </source>
</reference>
<organism evidence="2 3">
    <name type="scientific">Actinopolyspora mzabensis</name>
    <dbReference type="NCBI Taxonomy" id="995066"/>
    <lineage>
        <taxon>Bacteria</taxon>
        <taxon>Bacillati</taxon>
        <taxon>Actinomycetota</taxon>
        <taxon>Actinomycetes</taxon>
        <taxon>Actinopolysporales</taxon>
        <taxon>Actinopolysporaceae</taxon>
        <taxon>Actinopolyspora</taxon>
    </lineage>
</organism>
<dbReference type="SUPFAM" id="SSF51735">
    <property type="entry name" value="NAD(P)-binding Rossmann-fold domains"/>
    <property type="match status" value="1"/>
</dbReference>
<dbReference type="Proteomes" id="UP000199213">
    <property type="component" value="Unassembled WGS sequence"/>
</dbReference>
<evidence type="ECO:0000313" key="3">
    <source>
        <dbReference type="Proteomes" id="UP000199213"/>
    </source>
</evidence>
<keyword evidence="3" id="KW-1185">Reference proteome</keyword>
<name>A0A1G9EU59_ACTMZ</name>
<dbReference type="InterPro" id="IPR036291">
    <property type="entry name" value="NAD(P)-bd_dom_sf"/>
</dbReference>
<gene>
    <name evidence="2" type="ORF">SAMN04487820_1138</name>
</gene>
<dbReference type="InterPro" id="IPR001509">
    <property type="entry name" value="Epimerase_deHydtase"/>
</dbReference>
<feature type="domain" description="NAD-dependent epimerase/dehydratase" evidence="1">
    <location>
        <begin position="5"/>
        <end position="230"/>
    </location>
</feature>
<sequence length="311" mass="33787">MPLRVFVTGATGVIGRHLLPMLAERGHRVTVLVGEAEEEPRAGAETVVLGDLFDCPALRGVLRAASPDVVLQLSGLDGMDSDETLRRTARLRERGTRNLVDASVDVGVRRVVARSSATAYAPQGHEVADEQSPLFTTAPDEWGVACRAVEEMERILLRESDIEGVALRFGALYGGDTPFAEGGEIHRRVLGGSLPLVESGEGITSFTHVEDAAAAVFEALDDVEPAAYNVVDNEPAESGEWLPAYARMIGGPEPVSLTLEQARQQLDWATVHLLTEQRGASNFRFREVSGWRPRWPSWREGLAGLFGLWPV</sequence>
<dbReference type="InterPro" id="IPR051783">
    <property type="entry name" value="NAD(P)-dependent_oxidoreduct"/>
</dbReference>
<dbReference type="GO" id="GO:0004029">
    <property type="term" value="F:aldehyde dehydrogenase (NAD+) activity"/>
    <property type="evidence" value="ECO:0007669"/>
    <property type="project" value="TreeGrafter"/>
</dbReference>
<evidence type="ECO:0000259" key="1">
    <source>
        <dbReference type="Pfam" id="PF01370"/>
    </source>
</evidence>
<dbReference type="GO" id="GO:0005737">
    <property type="term" value="C:cytoplasm"/>
    <property type="evidence" value="ECO:0007669"/>
    <property type="project" value="TreeGrafter"/>
</dbReference>